<dbReference type="EMBL" id="SBJO01000696">
    <property type="protein sequence ID" value="KAF9758215.1"/>
    <property type="molecule type" value="Genomic_DNA"/>
</dbReference>
<evidence type="ECO:0000313" key="1">
    <source>
        <dbReference type="EMBL" id="KAF9758215.1"/>
    </source>
</evidence>
<proteinExistence type="predicted"/>
<evidence type="ECO:0000313" key="2">
    <source>
        <dbReference type="Proteomes" id="UP000740883"/>
    </source>
</evidence>
<comment type="caution">
    <text evidence="1">The sequence shown here is derived from an EMBL/GenBank/DDBJ whole genome shotgun (WGS) entry which is preliminary data.</text>
</comment>
<gene>
    <name evidence="1" type="ORF">NGRA_3234</name>
</gene>
<protein>
    <recommendedName>
        <fullName evidence="3">Pol polyprotein</fullName>
    </recommendedName>
</protein>
<dbReference type="Proteomes" id="UP000740883">
    <property type="component" value="Unassembled WGS sequence"/>
</dbReference>
<name>A0A9P6KXP7_9MICR</name>
<reference evidence="1 2" key="1">
    <citation type="journal article" date="2020" name="Genome Biol. Evol.">
        <title>Comparative genomics of strictly vertically transmitted, feminizing microsporidia endosymbionts of amphipod crustaceans.</title>
        <authorList>
            <person name="Cormier A."/>
            <person name="Chebbi M.A."/>
            <person name="Giraud I."/>
            <person name="Wattier R."/>
            <person name="Teixeira M."/>
            <person name="Gilbert C."/>
            <person name="Rigaud T."/>
            <person name="Cordaux R."/>
        </authorList>
    </citation>
    <scope>NUCLEOTIDE SEQUENCE [LARGE SCALE GENOMIC DNA]</scope>
    <source>
        <strain evidence="1 2">Ou3-Ou53</strain>
    </source>
</reference>
<dbReference type="SUPFAM" id="SSF50630">
    <property type="entry name" value="Acid proteases"/>
    <property type="match status" value="1"/>
</dbReference>
<accession>A0A9P6KXP7</accession>
<keyword evidence="2" id="KW-1185">Reference proteome</keyword>
<dbReference type="InterPro" id="IPR021109">
    <property type="entry name" value="Peptidase_aspartic_dom_sf"/>
</dbReference>
<sequence length="144" mass="17186">MYCKRINRGNIVNKTRAYKPVNDIEISNSLLKDTLVYILNTRFEYIINTGSHYNFIIKNILETIRLSAFSMRLFMTLYICLLDEFFSSEPIKIEFNIENIYYEDVFYVLPKKCDDIVILGRTWISNKPTKPRDYKSFNLRLVLD</sequence>
<dbReference type="AlphaFoldDB" id="A0A9P6KXP7"/>
<evidence type="ECO:0008006" key="3">
    <source>
        <dbReference type="Google" id="ProtNLM"/>
    </source>
</evidence>
<organism evidence="1 2">
    <name type="scientific">Nosema granulosis</name>
    <dbReference type="NCBI Taxonomy" id="83296"/>
    <lineage>
        <taxon>Eukaryota</taxon>
        <taxon>Fungi</taxon>
        <taxon>Fungi incertae sedis</taxon>
        <taxon>Microsporidia</taxon>
        <taxon>Nosematidae</taxon>
        <taxon>Nosema</taxon>
    </lineage>
</organism>